<proteinExistence type="predicted"/>
<organism evidence="2 3">
    <name type="scientific">Romanomermis culicivorax</name>
    <name type="common">Nematode worm</name>
    <dbReference type="NCBI Taxonomy" id="13658"/>
    <lineage>
        <taxon>Eukaryota</taxon>
        <taxon>Metazoa</taxon>
        <taxon>Ecdysozoa</taxon>
        <taxon>Nematoda</taxon>
        <taxon>Enoplea</taxon>
        <taxon>Dorylaimia</taxon>
        <taxon>Mermithida</taxon>
        <taxon>Mermithoidea</taxon>
        <taxon>Mermithidae</taxon>
        <taxon>Romanomermis</taxon>
    </lineage>
</organism>
<evidence type="ECO:0000313" key="3">
    <source>
        <dbReference type="WBParaSite" id="nRc.2.0.1.t18999-RA"/>
    </source>
</evidence>
<dbReference type="Proteomes" id="UP000887565">
    <property type="component" value="Unplaced"/>
</dbReference>
<sequence>MTQLDLKNDLSGSPTLQQPKQAGNSRKIESMSNTAVEFSNEGKTSNQIIAHEDLCCQFLD</sequence>
<evidence type="ECO:0000256" key="1">
    <source>
        <dbReference type="SAM" id="MobiDB-lite"/>
    </source>
</evidence>
<accession>A0A915IYU2</accession>
<protein>
    <submittedName>
        <fullName evidence="3">Uncharacterized protein</fullName>
    </submittedName>
</protein>
<dbReference type="AlphaFoldDB" id="A0A915IYU2"/>
<feature type="region of interest" description="Disordered" evidence="1">
    <location>
        <begin position="1"/>
        <end position="43"/>
    </location>
</feature>
<name>A0A915IYU2_ROMCU</name>
<dbReference type="WBParaSite" id="nRc.2.0.1.t18999-RA">
    <property type="protein sequence ID" value="nRc.2.0.1.t18999-RA"/>
    <property type="gene ID" value="nRc.2.0.1.g18999"/>
</dbReference>
<keyword evidence="2" id="KW-1185">Reference proteome</keyword>
<reference evidence="3" key="1">
    <citation type="submission" date="2022-11" db="UniProtKB">
        <authorList>
            <consortium name="WormBaseParasite"/>
        </authorList>
    </citation>
    <scope>IDENTIFICATION</scope>
</reference>
<evidence type="ECO:0000313" key="2">
    <source>
        <dbReference type="Proteomes" id="UP000887565"/>
    </source>
</evidence>